<evidence type="ECO:0000256" key="1">
    <source>
        <dbReference type="ARBA" id="ARBA00004123"/>
    </source>
</evidence>
<protein>
    <submittedName>
        <fullName evidence="3">Fungal-specific transcription factor domain-containing protein</fullName>
    </submittedName>
</protein>
<reference evidence="3" key="1">
    <citation type="journal article" date="2021" name="Nat. Commun.">
        <title>Genetic determinants of endophytism in the Arabidopsis root mycobiome.</title>
        <authorList>
            <person name="Mesny F."/>
            <person name="Miyauchi S."/>
            <person name="Thiergart T."/>
            <person name="Pickel B."/>
            <person name="Atanasova L."/>
            <person name="Karlsson M."/>
            <person name="Huettel B."/>
            <person name="Barry K.W."/>
            <person name="Haridas S."/>
            <person name="Chen C."/>
            <person name="Bauer D."/>
            <person name="Andreopoulos W."/>
            <person name="Pangilinan J."/>
            <person name="LaButti K."/>
            <person name="Riley R."/>
            <person name="Lipzen A."/>
            <person name="Clum A."/>
            <person name="Drula E."/>
            <person name="Henrissat B."/>
            <person name="Kohler A."/>
            <person name="Grigoriev I.V."/>
            <person name="Martin F.M."/>
            <person name="Hacquard S."/>
        </authorList>
    </citation>
    <scope>NUCLEOTIDE SEQUENCE</scope>
    <source>
        <strain evidence="3">MPI-CAGE-CH-0230</strain>
    </source>
</reference>
<dbReference type="GO" id="GO:0003700">
    <property type="term" value="F:DNA-binding transcription factor activity"/>
    <property type="evidence" value="ECO:0007669"/>
    <property type="project" value="TreeGrafter"/>
</dbReference>
<accession>A0A9P8Y150</accession>
<dbReference type="AlphaFoldDB" id="A0A9P8Y150"/>
<dbReference type="OrthoDB" id="4064873at2759"/>
<dbReference type="GO" id="GO:0045944">
    <property type="term" value="P:positive regulation of transcription by RNA polymerase II"/>
    <property type="evidence" value="ECO:0007669"/>
    <property type="project" value="TreeGrafter"/>
</dbReference>
<dbReference type="GeneID" id="70179996"/>
<sequence length="337" mass="37556">ILRHQTQRFYLHHFIRSTASIYFPLQSEEFLRFVLTIGESSACMLGAVLVASCHHHVRLKGDENSEFAATEATVQTLSSLQTAISAPRSQSGTLATSLMLATTCLCTGDTVTYRQHLEGARMFAQEVGALSTTDELWSFDIKWLAHLLLMDQVSSSPNTFSWRKRPINWVQLAQAMPSPGEIDPTTYLSFDLITIIDEICDCSHLPVDSIAEERAQILECRLSDLRSQVSHETQVQSQLVLVHLLYSDAALLTLYIRLLGLDRNDLRVVSILASMQSTLSKIDKYSTANIPLLWPLLVGGCEARSDAERQTFAGRMAAMATHGVGNCNIVLSFMRKY</sequence>
<dbReference type="EMBL" id="JAGTJQ010000008">
    <property type="protein sequence ID" value="KAH7025649.1"/>
    <property type="molecule type" value="Genomic_DNA"/>
</dbReference>
<dbReference type="RefSeq" id="XP_046008866.1">
    <property type="nucleotide sequence ID" value="XM_046150450.1"/>
</dbReference>
<dbReference type="Proteomes" id="UP000756346">
    <property type="component" value="Unassembled WGS sequence"/>
</dbReference>
<proteinExistence type="predicted"/>
<name>A0A9P8Y150_9PEZI</name>
<dbReference type="PANTHER" id="PTHR37534">
    <property type="entry name" value="TRANSCRIPTIONAL ACTIVATOR PROTEIN UGA3"/>
    <property type="match status" value="1"/>
</dbReference>
<keyword evidence="4" id="KW-1185">Reference proteome</keyword>
<keyword evidence="2" id="KW-0539">Nucleus</keyword>
<feature type="non-terminal residue" evidence="3">
    <location>
        <position position="1"/>
    </location>
</feature>
<dbReference type="Pfam" id="PF11951">
    <property type="entry name" value="Fungal_trans_2"/>
    <property type="match status" value="1"/>
</dbReference>
<organism evidence="3 4">
    <name type="scientific">Microdochium trichocladiopsis</name>
    <dbReference type="NCBI Taxonomy" id="1682393"/>
    <lineage>
        <taxon>Eukaryota</taxon>
        <taxon>Fungi</taxon>
        <taxon>Dikarya</taxon>
        <taxon>Ascomycota</taxon>
        <taxon>Pezizomycotina</taxon>
        <taxon>Sordariomycetes</taxon>
        <taxon>Xylariomycetidae</taxon>
        <taxon>Xylariales</taxon>
        <taxon>Microdochiaceae</taxon>
        <taxon>Microdochium</taxon>
    </lineage>
</organism>
<dbReference type="InterPro" id="IPR021858">
    <property type="entry name" value="Fun_TF"/>
</dbReference>
<dbReference type="PANTHER" id="PTHR37534:SF43">
    <property type="entry name" value="FINGER DOMAIN PROTEIN, PUTATIVE (AFU_ORTHOLOGUE AFUA_1G01850)-RELATED"/>
    <property type="match status" value="1"/>
</dbReference>
<evidence type="ECO:0000313" key="4">
    <source>
        <dbReference type="Proteomes" id="UP000756346"/>
    </source>
</evidence>
<comment type="caution">
    <text evidence="3">The sequence shown here is derived from an EMBL/GenBank/DDBJ whole genome shotgun (WGS) entry which is preliminary data.</text>
</comment>
<comment type="subcellular location">
    <subcellularLocation>
        <location evidence="1">Nucleus</location>
    </subcellularLocation>
</comment>
<dbReference type="GO" id="GO:0000976">
    <property type="term" value="F:transcription cis-regulatory region binding"/>
    <property type="evidence" value="ECO:0007669"/>
    <property type="project" value="TreeGrafter"/>
</dbReference>
<dbReference type="GO" id="GO:0005634">
    <property type="term" value="C:nucleus"/>
    <property type="evidence" value="ECO:0007669"/>
    <property type="project" value="UniProtKB-SubCell"/>
</dbReference>
<evidence type="ECO:0000313" key="3">
    <source>
        <dbReference type="EMBL" id="KAH7025649.1"/>
    </source>
</evidence>
<gene>
    <name evidence="3" type="ORF">B0I36DRAFT_249127</name>
</gene>
<evidence type="ECO:0000256" key="2">
    <source>
        <dbReference type="ARBA" id="ARBA00023242"/>
    </source>
</evidence>